<dbReference type="GO" id="GO:0016020">
    <property type="term" value="C:membrane"/>
    <property type="evidence" value="ECO:0007669"/>
    <property type="project" value="UniProtKB-SubCell"/>
</dbReference>
<sequence>MNTIKNNKASNEDEEQVEDTGSIQQNDLETNAAMPRRRFLIFIYTLGLALLHTDYNLIAPNLTQIADDFGFTEDERDTKLGGQIALAFFLCGVPSSFLAGWLCDKFDRRALIFAIVIMIGELACFATYFVNSFAFLLTLRSITGMAIGASLPCVYSVLGDVFQSEGRNASSGLIATSIGIGLGIGQAISGYLGPRYGWNLPFLVVSIPSFFVAFCTMMFLPEPKRGSAEQAVIEIGQERNATHIDASEDATNLQSSIERVALQTDIENQEKGCIHSYYIAEAPSHASTLKMLRTPTMIILLIQGDTISSLSSNKWKLNTFLFLSQDKGLSVEEATSVLIMFGAGNAIGVLVGSTMGHFAYKKDVRLPSILMGTSILATILPMYFLINMTFDRDASSVAKASMLTFVTGFLSIFPVPIERAILTNVVMPEARGRANALLSIIDELGKGLGPFLLSFMISSLGRKAAFNLSLFGWLVGGLTTLGMFWTIKTDEAKLQEEIRERINRNCIH</sequence>
<evidence type="ECO:0000259" key="9">
    <source>
        <dbReference type="PROSITE" id="PS50850"/>
    </source>
</evidence>
<feature type="domain" description="Major facilitator superfamily (MFS) profile" evidence="9">
    <location>
        <begin position="40"/>
        <end position="494"/>
    </location>
</feature>
<dbReference type="AlphaFoldDB" id="A0AAD3CTL1"/>
<keyword evidence="5 8" id="KW-0472">Membrane</keyword>
<dbReference type="PROSITE" id="PS50850">
    <property type="entry name" value="MFS"/>
    <property type="match status" value="1"/>
</dbReference>
<keyword evidence="2" id="KW-0813">Transport</keyword>
<evidence type="ECO:0000256" key="4">
    <source>
        <dbReference type="ARBA" id="ARBA00022989"/>
    </source>
</evidence>
<evidence type="ECO:0000256" key="7">
    <source>
        <dbReference type="SAM" id="MobiDB-lite"/>
    </source>
</evidence>
<dbReference type="InterPro" id="IPR020846">
    <property type="entry name" value="MFS_dom"/>
</dbReference>
<accession>A0AAD3CTL1</accession>
<dbReference type="EMBL" id="BLLK01000045">
    <property type="protein sequence ID" value="GFH51987.1"/>
    <property type="molecule type" value="Genomic_DNA"/>
</dbReference>
<reference evidence="10 11" key="1">
    <citation type="journal article" date="2021" name="Sci. Rep.">
        <title>The genome of the diatom Chaetoceros tenuissimus carries an ancient integrated fragment of an extant virus.</title>
        <authorList>
            <person name="Hongo Y."/>
            <person name="Kimura K."/>
            <person name="Takaki Y."/>
            <person name="Yoshida Y."/>
            <person name="Baba S."/>
            <person name="Kobayashi G."/>
            <person name="Nagasaki K."/>
            <person name="Hano T."/>
            <person name="Tomaru Y."/>
        </authorList>
    </citation>
    <scope>NUCLEOTIDE SEQUENCE [LARGE SCALE GENOMIC DNA]</scope>
    <source>
        <strain evidence="10 11">NIES-3715</strain>
    </source>
</reference>
<keyword evidence="4 8" id="KW-1133">Transmembrane helix</keyword>
<dbReference type="Pfam" id="PF07690">
    <property type="entry name" value="MFS_1"/>
    <property type="match status" value="1"/>
</dbReference>
<keyword evidence="3 8" id="KW-0812">Transmembrane</keyword>
<comment type="subcellular location">
    <subcellularLocation>
        <location evidence="1">Membrane</location>
        <topology evidence="1">Multi-pass membrane protein</topology>
    </subcellularLocation>
</comment>
<keyword evidence="11" id="KW-1185">Reference proteome</keyword>
<evidence type="ECO:0000256" key="1">
    <source>
        <dbReference type="ARBA" id="ARBA00004141"/>
    </source>
</evidence>
<comment type="similarity">
    <text evidence="6">Belongs to the major facilitator superfamily. Spinster (TC 2.A.1.49) family.</text>
</comment>
<feature type="transmembrane region" description="Helical" evidence="8">
    <location>
        <begin position="173"/>
        <end position="192"/>
    </location>
</feature>
<evidence type="ECO:0000256" key="2">
    <source>
        <dbReference type="ARBA" id="ARBA00022448"/>
    </source>
</evidence>
<feature type="transmembrane region" description="Helical" evidence="8">
    <location>
        <begin position="80"/>
        <end position="103"/>
    </location>
</feature>
<dbReference type="GO" id="GO:0022857">
    <property type="term" value="F:transmembrane transporter activity"/>
    <property type="evidence" value="ECO:0007669"/>
    <property type="project" value="InterPro"/>
</dbReference>
<protein>
    <recommendedName>
        <fullName evidence="9">Major facilitator superfamily (MFS) profile domain-containing protein</fullName>
    </recommendedName>
</protein>
<feature type="transmembrane region" description="Helical" evidence="8">
    <location>
        <begin position="142"/>
        <end position="161"/>
    </location>
</feature>
<dbReference type="PANTHER" id="PTHR23505">
    <property type="entry name" value="SPINSTER"/>
    <property type="match status" value="1"/>
</dbReference>
<evidence type="ECO:0000313" key="10">
    <source>
        <dbReference type="EMBL" id="GFH51987.1"/>
    </source>
</evidence>
<name>A0AAD3CTL1_9STRA</name>
<dbReference type="Gene3D" id="1.20.1250.20">
    <property type="entry name" value="MFS general substrate transporter like domains"/>
    <property type="match status" value="1"/>
</dbReference>
<feature type="transmembrane region" description="Helical" evidence="8">
    <location>
        <begin position="198"/>
        <end position="220"/>
    </location>
</feature>
<feature type="region of interest" description="Disordered" evidence="7">
    <location>
        <begin position="1"/>
        <end position="27"/>
    </location>
</feature>
<evidence type="ECO:0000256" key="6">
    <source>
        <dbReference type="ARBA" id="ARBA00024338"/>
    </source>
</evidence>
<feature type="transmembrane region" description="Helical" evidence="8">
    <location>
        <begin position="366"/>
        <end position="385"/>
    </location>
</feature>
<organism evidence="10 11">
    <name type="scientific">Chaetoceros tenuissimus</name>
    <dbReference type="NCBI Taxonomy" id="426638"/>
    <lineage>
        <taxon>Eukaryota</taxon>
        <taxon>Sar</taxon>
        <taxon>Stramenopiles</taxon>
        <taxon>Ochrophyta</taxon>
        <taxon>Bacillariophyta</taxon>
        <taxon>Coscinodiscophyceae</taxon>
        <taxon>Chaetocerotophycidae</taxon>
        <taxon>Chaetocerotales</taxon>
        <taxon>Chaetocerotaceae</taxon>
        <taxon>Chaetoceros</taxon>
    </lineage>
</organism>
<dbReference type="InterPro" id="IPR044770">
    <property type="entry name" value="MFS_spinster-like"/>
</dbReference>
<evidence type="ECO:0000256" key="5">
    <source>
        <dbReference type="ARBA" id="ARBA00023136"/>
    </source>
</evidence>
<gene>
    <name evidence="10" type="ORF">CTEN210_08463</name>
</gene>
<dbReference type="PANTHER" id="PTHR23505:SF79">
    <property type="entry name" value="PROTEIN SPINSTER"/>
    <property type="match status" value="1"/>
</dbReference>
<feature type="transmembrane region" description="Helical" evidence="8">
    <location>
        <begin position="39"/>
        <end position="60"/>
    </location>
</feature>
<comment type="caution">
    <text evidence="10">The sequence shown here is derived from an EMBL/GenBank/DDBJ whole genome shotgun (WGS) entry which is preliminary data.</text>
</comment>
<dbReference type="InterPro" id="IPR036259">
    <property type="entry name" value="MFS_trans_sf"/>
</dbReference>
<feature type="transmembrane region" description="Helical" evidence="8">
    <location>
        <begin position="397"/>
        <end position="417"/>
    </location>
</feature>
<dbReference type="SUPFAM" id="SSF103473">
    <property type="entry name" value="MFS general substrate transporter"/>
    <property type="match status" value="1"/>
</dbReference>
<feature type="transmembrane region" description="Helical" evidence="8">
    <location>
        <begin position="464"/>
        <end position="487"/>
    </location>
</feature>
<evidence type="ECO:0000256" key="3">
    <source>
        <dbReference type="ARBA" id="ARBA00022692"/>
    </source>
</evidence>
<evidence type="ECO:0000256" key="8">
    <source>
        <dbReference type="SAM" id="Phobius"/>
    </source>
</evidence>
<dbReference type="InterPro" id="IPR011701">
    <property type="entry name" value="MFS"/>
</dbReference>
<proteinExistence type="inferred from homology"/>
<evidence type="ECO:0000313" key="11">
    <source>
        <dbReference type="Proteomes" id="UP001054902"/>
    </source>
</evidence>
<dbReference type="Proteomes" id="UP001054902">
    <property type="component" value="Unassembled WGS sequence"/>
</dbReference>
<feature type="transmembrane region" description="Helical" evidence="8">
    <location>
        <begin position="110"/>
        <end position="130"/>
    </location>
</feature>